<proteinExistence type="predicted"/>
<organism evidence="2 3">
    <name type="scientific">Phrynocephalus forsythii</name>
    <dbReference type="NCBI Taxonomy" id="171643"/>
    <lineage>
        <taxon>Eukaryota</taxon>
        <taxon>Metazoa</taxon>
        <taxon>Chordata</taxon>
        <taxon>Craniata</taxon>
        <taxon>Vertebrata</taxon>
        <taxon>Euteleostomi</taxon>
        <taxon>Lepidosauria</taxon>
        <taxon>Squamata</taxon>
        <taxon>Bifurcata</taxon>
        <taxon>Unidentata</taxon>
        <taxon>Episquamata</taxon>
        <taxon>Toxicofera</taxon>
        <taxon>Iguania</taxon>
        <taxon>Acrodonta</taxon>
        <taxon>Agamidae</taxon>
        <taxon>Agaminae</taxon>
        <taxon>Phrynocephalus</taxon>
    </lineage>
</organism>
<feature type="region of interest" description="Disordered" evidence="1">
    <location>
        <begin position="88"/>
        <end position="127"/>
    </location>
</feature>
<dbReference type="InterPro" id="IPR049909">
    <property type="entry name" value="Rtel1_HHD"/>
</dbReference>
<dbReference type="Pfam" id="PF23116">
    <property type="entry name" value="HHD_RTEL1"/>
    <property type="match status" value="1"/>
</dbReference>
<evidence type="ECO:0000313" key="2">
    <source>
        <dbReference type="EMBL" id="KAJ7332211.1"/>
    </source>
</evidence>
<protein>
    <submittedName>
        <fullName evidence="2">Uncharacterized protein</fullName>
    </submittedName>
</protein>
<dbReference type="CDD" id="cd13932">
    <property type="entry name" value="HN_RTEL1"/>
    <property type="match status" value="1"/>
</dbReference>
<sequence length="344" mass="38295">MLSQMSVLFAEDQKKHVLLREFYQFVRPQHKKEFDDACRSLTGVGCGYKPEHSLLREERLLLAKNAEKEYGKQTSCLESSANQLDSEQHLNKGGSHLTSASDATGENHACETGEPFKKPSSSIKESHSQRIRSAYLSDLKKSLDENSFSAFCSALSTYKKTDNYEAMVSVVAALTTEKTEHFHLLQRFSMFVRPHHKERFRQVCEELTGMSGPCEIEEPPSTAPEGGSTGMEGSDHTGKESKTQDVHESKTLRADSPEDSSVLNANLSVVSLFSASDVPSLVAKHAGKFDLCSWAMNANSQLTYSNSCWNTSDIKGNLTSKKCPQCQADTKRRHLAPSYWPDPR</sequence>
<dbReference type="AlphaFoldDB" id="A0A9Q0XX85"/>
<dbReference type="Gene3D" id="1.20.1160.20">
    <property type="match status" value="2"/>
</dbReference>
<feature type="compositionally biased region" description="Basic and acidic residues" evidence="1">
    <location>
        <begin position="108"/>
        <end position="117"/>
    </location>
</feature>
<feature type="compositionally biased region" description="Basic and acidic residues" evidence="1">
    <location>
        <begin position="233"/>
        <end position="256"/>
    </location>
</feature>
<gene>
    <name evidence="2" type="ORF">JRQ81_014391</name>
</gene>
<name>A0A9Q0XX85_9SAUR</name>
<dbReference type="OrthoDB" id="19182at2759"/>
<evidence type="ECO:0000256" key="1">
    <source>
        <dbReference type="SAM" id="MobiDB-lite"/>
    </source>
</evidence>
<accession>A0A9Q0XX85</accession>
<evidence type="ECO:0000313" key="3">
    <source>
        <dbReference type="Proteomes" id="UP001142489"/>
    </source>
</evidence>
<dbReference type="EMBL" id="JAPFRF010000005">
    <property type="protein sequence ID" value="KAJ7332211.1"/>
    <property type="molecule type" value="Genomic_DNA"/>
</dbReference>
<dbReference type="Proteomes" id="UP001142489">
    <property type="component" value="Unassembled WGS sequence"/>
</dbReference>
<reference evidence="2" key="1">
    <citation type="journal article" date="2023" name="DNA Res.">
        <title>Chromosome-level genome assembly of Phrynocephalus forsythii using third-generation DNA sequencing and Hi-C analysis.</title>
        <authorList>
            <person name="Qi Y."/>
            <person name="Zhao W."/>
            <person name="Zhao Y."/>
            <person name="Niu C."/>
            <person name="Cao S."/>
            <person name="Zhang Y."/>
        </authorList>
    </citation>
    <scope>NUCLEOTIDE SEQUENCE</scope>
    <source>
        <tissue evidence="2">Muscle</tissue>
    </source>
</reference>
<keyword evidence="3" id="KW-1185">Reference proteome</keyword>
<feature type="region of interest" description="Disordered" evidence="1">
    <location>
        <begin position="213"/>
        <end position="259"/>
    </location>
</feature>
<comment type="caution">
    <text evidence="2">The sequence shown here is derived from an EMBL/GenBank/DDBJ whole genome shotgun (WGS) entry which is preliminary data.</text>
</comment>